<keyword evidence="10" id="KW-1185">Reference proteome</keyword>
<evidence type="ECO:0000256" key="3">
    <source>
        <dbReference type="ARBA" id="ARBA00022763"/>
    </source>
</evidence>
<dbReference type="GO" id="GO:0006310">
    <property type="term" value="P:DNA recombination"/>
    <property type="evidence" value="ECO:0007669"/>
    <property type="project" value="UniProtKB-UniRule"/>
</dbReference>
<reference evidence="9 10" key="1">
    <citation type="submission" date="2019-12" db="EMBL/GenBank/DDBJ databases">
        <title>Strain KN286 was isolated from seawater, which was collected from Caroline Seamount in the tropical western Pacific.</title>
        <authorList>
            <person name="Wang Q."/>
        </authorList>
    </citation>
    <scope>NUCLEOTIDE SEQUENCE [LARGE SCALE GENOMIC DNA]</scope>
    <source>
        <strain evidence="9 10">KN286</strain>
    </source>
</reference>
<name>A0A6B0TRH0_9RHOB</name>
<dbReference type="SUPFAM" id="SSF50249">
    <property type="entry name" value="Nucleic acid-binding proteins"/>
    <property type="match status" value="1"/>
</dbReference>
<keyword evidence="5 7" id="KW-0234">DNA repair</keyword>
<protein>
    <recommendedName>
        <fullName evidence="2 7">DNA repair protein RecO</fullName>
    </recommendedName>
    <alternativeName>
        <fullName evidence="6 7">Recombination protein O</fullName>
    </alternativeName>
</protein>
<proteinExistence type="inferred from homology"/>
<accession>A0A6B0TRH0</accession>
<evidence type="ECO:0000313" key="9">
    <source>
        <dbReference type="EMBL" id="MXU63954.1"/>
    </source>
</evidence>
<evidence type="ECO:0000259" key="8">
    <source>
        <dbReference type="Pfam" id="PF11967"/>
    </source>
</evidence>
<dbReference type="HAMAP" id="MF_00201">
    <property type="entry name" value="RecO"/>
    <property type="match status" value="1"/>
</dbReference>
<dbReference type="GO" id="GO:0043590">
    <property type="term" value="C:bacterial nucleoid"/>
    <property type="evidence" value="ECO:0007669"/>
    <property type="project" value="TreeGrafter"/>
</dbReference>
<sequence length="245" mass="27073">MEWRDEGILVSVRPHGEGSAILEMFTAEHGRHFGLVRGGGSRRMAPVLQPGAQLSVEWRARLEEHLGSYTVDPIRSRAAQIMSDRASLAAASAAAALISLCLPEREAHRRFYARTLHLMDAIGADPHWRGTYVRWELALLAEMGFGLDFTECAATGVQQDLIYVSPKSGRAVSRRGGEDYADRLLPLPRFLHHDDPQPVSEADAAAGLRMTGHFLRHWLLPALGRDGLPPARERLDRAMRATGAE</sequence>
<dbReference type="Gene3D" id="1.20.1440.120">
    <property type="entry name" value="Recombination protein O, C-terminal domain"/>
    <property type="match status" value="1"/>
</dbReference>
<dbReference type="AlphaFoldDB" id="A0A6B0TRH0"/>
<gene>
    <name evidence="7 9" type="primary">recO</name>
    <name evidence="9" type="ORF">GSH16_00745</name>
</gene>
<dbReference type="EMBL" id="WUWG01000001">
    <property type="protein sequence ID" value="MXU63954.1"/>
    <property type="molecule type" value="Genomic_DNA"/>
</dbReference>
<dbReference type="InterPro" id="IPR037278">
    <property type="entry name" value="ARFGAP/RecO"/>
</dbReference>
<evidence type="ECO:0000256" key="5">
    <source>
        <dbReference type="ARBA" id="ARBA00023204"/>
    </source>
</evidence>
<keyword evidence="4 7" id="KW-0233">DNA recombination</keyword>
<dbReference type="NCBIfam" id="TIGR00613">
    <property type="entry name" value="reco"/>
    <property type="match status" value="1"/>
</dbReference>
<dbReference type="InterPro" id="IPR003717">
    <property type="entry name" value="RecO"/>
</dbReference>
<dbReference type="Pfam" id="PF11967">
    <property type="entry name" value="RecO_N"/>
    <property type="match status" value="1"/>
</dbReference>
<comment type="similarity">
    <text evidence="1 7">Belongs to the RecO family.</text>
</comment>
<keyword evidence="3 7" id="KW-0227">DNA damage</keyword>
<dbReference type="PANTHER" id="PTHR33991">
    <property type="entry name" value="DNA REPAIR PROTEIN RECO"/>
    <property type="match status" value="1"/>
</dbReference>
<evidence type="ECO:0000256" key="7">
    <source>
        <dbReference type="HAMAP-Rule" id="MF_00201"/>
    </source>
</evidence>
<dbReference type="Gene3D" id="2.40.50.140">
    <property type="entry name" value="Nucleic acid-binding proteins"/>
    <property type="match status" value="1"/>
</dbReference>
<comment type="function">
    <text evidence="7">Involved in DNA repair and RecF pathway recombination.</text>
</comment>
<dbReference type="PANTHER" id="PTHR33991:SF1">
    <property type="entry name" value="DNA REPAIR PROTEIN RECO"/>
    <property type="match status" value="1"/>
</dbReference>
<evidence type="ECO:0000256" key="1">
    <source>
        <dbReference type="ARBA" id="ARBA00007452"/>
    </source>
</evidence>
<evidence type="ECO:0000256" key="6">
    <source>
        <dbReference type="ARBA" id="ARBA00033409"/>
    </source>
</evidence>
<dbReference type="GO" id="GO:0006302">
    <property type="term" value="P:double-strand break repair"/>
    <property type="evidence" value="ECO:0007669"/>
    <property type="project" value="TreeGrafter"/>
</dbReference>
<dbReference type="InterPro" id="IPR042242">
    <property type="entry name" value="RecO_C"/>
</dbReference>
<feature type="domain" description="DNA replication/recombination mediator RecO N-terminal" evidence="8">
    <location>
        <begin position="1"/>
        <end position="75"/>
    </location>
</feature>
<evidence type="ECO:0000256" key="4">
    <source>
        <dbReference type="ARBA" id="ARBA00023172"/>
    </source>
</evidence>
<organism evidence="9 10">
    <name type="scientific">Oceanomicrobium pacificus</name>
    <dbReference type="NCBI Taxonomy" id="2692916"/>
    <lineage>
        <taxon>Bacteria</taxon>
        <taxon>Pseudomonadati</taxon>
        <taxon>Pseudomonadota</taxon>
        <taxon>Alphaproteobacteria</taxon>
        <taxon>Rhodobacterales</taxon>
        <taxon>Paracoccaceae</taxon>
        <taxon>Oceanomicrobium</taxon>
    </lineage>
</organism>
<dbReference type="RefSeq" id="WP_160850946.1">
    <property type="nucleotide sequence ID" value="NZ_WUWG01000001.1"/>
</dbReference>
<dbReference type="Pfam" id="PF02565">
    <property type="entry name" value="RecO_C"/>
    <property type="match status" value="1"/>
</dbReference>
<evidence type="ECO:0000313" key="10">
    <source>
        <dbReference type="Proteomes" id="UP000436016"/>
    </source>
</evidence>
<dbReference type="InterPro" id="IPR012340">
    <property type="entry name" value="NA-bd_OB-fold"/>
</dbReference>
<comment type="caution">
    <text evidence="9">The sequence shown here is derived from an EMBL/GenBank/DDBJ whole genome shotgun (WGS) entry which is preliminary data.</text>
</comment>
<dbReference type="SUPFAM" id="SSF57863">
    <property type="entry name" value="ArfGap/RecO-like zinc finger"/>
    <property type="match status" value="1"/>
</dbReference>
<dbReference type="Proteomes" id="UP000436016">
    <property type="component" value="Unassembled WGS sequence"/>
</dbReference>
<evidence type="ECO:0000256" key="2">
    <source>
        <dbReference type="ARBA" id="ARBA00021310"/>
    </source>
</evidence>
<dbReference type="InterPro" id="IPR022572">
    <property type="entry name" value="DNA_rep/recomb_RecO_N"/>
</dbReference>